<dbReference type="InterPro" id="IPR036390">
    <property type="entry name" value="WH_DNA-bd_sf"/>
</dbReference>
<dbReference type="PANTHER" id="PTHR11949:SF3">
    <property type="entry name" value="INTERFERON REGULATORY FACTOR 1"/>
    <property type="match status" value="1"/>
</dbReference>
<dbReference type="Gene3D" id="1.10.10.10">
    <property type="entry name" value="Winged helix-like DNA-binding domain superfamily/Winged helix DNA-binding domain"/>
    <property type="match status" value="1"/>
</dbReference>
<evidence type="ECO:0000256" key="4">
    <source>
        <dbReference type="ARBA" id="ARBA00022499"/>
    </source>
</evidence>
<evidence type="ECO:0000256" key="1">
    <source>
        <dbReference type="ARBA" id="ARBA00004123"/>
    </source>
</evidence>
<dbReference type="SUPFAM" id="SSF46785">
    <property type="entry name" value="Winged helix' DNA-binding domain"/>
    <property type="match status" value="1"/>
</dbReference>
<dbReference type="EMBL" id="CATNWA010014223">
    <property type="protein sequence ID" value="CAI9569212.1"/>
    <property type="molecule type" value="Genomic_DNA"/>
</dbReference>
<name>A0ABN9DCI3_9NEOB</name>
<evidence type="ECO:0000256" key="12">
    <source>
        <dbReference type="SAM" id="MobiDB-lite"/>
    </source>
</evidence>
<dbReference type="PANTHER" id="PTHR11949">
    <property type="entry name" value="INTERFERON REGULATORY FACTOR"/>
    <property type="match status" value="1"/>
</dbReference>
<keyword evidence="4" id="KW-1017">Isopeptide bond</keyword>
<keyword evidence="8 11" id="KW-0010">Activator</keyword>
<reference evidence="14" key="1">
    <citation type="submission" date="2023-05" db="EMBL/GenBank/DDBJ databases">
        <authorList>
            <person name="Stuckert A."/>
        </authorList>
    </citation>
    <scope>NUCLEOTIDE SEQUENCE</scope>
</reference>
<evidence type="ECO:0000256" key="11">
    <source>
        <dbReference type="PIRNR" id="PIRNR038196"/>
    </source>
</evidence>
<feature type="region of interest" description="Disordered" evidence="12">
    <location>
        <begin position="117"/>
        <end position="146"/>
    </location>
</feature>
<feature type="compositionally biased region" description="Basic and acidic residues" evidence="12">
    <location>
        <begin position="117"/>
        <end position="133"/>
    </location>
</feature>
<dbReference type="InterPro" id="IPR001346">
    <property type="entry name" value="Interferon_reg_fact_DNA-bd_dom"/>
</dbReference>
<keyword evidence="5" id="KW-0832">Ubl conjugation</keyword>
<gene>
    <name evidence="14" type="ORF">SPARVUS_LOCUS6888171</name>
</gene>
<dbReference type="PIRSF" id="PIRSF038196">
    <property type="entry name" value="IFN_RF1/2"/>
    <property type="match status" value="1"/>
</dbReference>
<comment type="caution">
    <text evidence="14">The sequence shown here is derived from an EMBL/GenBank/DDBJ whole genome shotgun (WGS) entry which is preliminary data.</text>
</comment>
<evidence type="ECO:0000256" key="10">
    <source>
        <dbReference type="ARBA" id="ARBA00023242"/>
    </source>
</evidence>
<keyword evidence="7 11" id="KW-0238">DNA-binding</keyword>
<organism evidence="14 15">
    <name type="scientific">Staurois parvus</name>
    <dbReference type="NCBI Taxonomy" id="386267"/>
    <lineage>
        <taxon>Eukaryota</taxon>
        <taxon>Metazoa</taxon>
        <taxon>Chordata</taxon>
        <taxon>Craniata</taxon>
        <taxon>Vertebrata</taxon>
        <taxon>Euteleostomi</taxon>
        <taxon>Amphibia</taxon>
        <taxon>Batrachia</taxon>
        <taxon>Anura</taxon>
        <taxon>Neobatrachia</taxon>
        <taxon>Ranoidea</taxon>
        <taxon>Ranidae</taxon>
        <taxon>Staurois</taxon>
    </lineage>
</organism>
<dbReference type="SMART" id="SM00348">
    <property type="entry name" value="IRF"/>
    <property type="match status" value="1"/>
</dbReference>
<dbReference type="Proteomes" id="UP001162483">
    <property type="component" value="Unassembled WGS sequence"/>
</dbReference>
<sequence>MPSTRLRMRPWLENKIESKTIPGLSWLNKEEMIFQIPWKHAARHGWDMDKDASLFRSWAIHTGRYKLGEKEPDPKTWKANFRCAMNSLPDIKEVKDKSIYKGSSAVRVYKMLPATIKTEKKERKSKSNKDTKSRSRKKVDSLSADEVEEAVKNCQLPEDHSGYTATDYSVQEATCSSDIGVNQSDVTSSMSPWDDQMEMQIPDSTNDTYHFQVSPMPSSSEGDDEDILSDQELLALLETDAWQQVNEGGRGYFTNEPGTGSTFVNNTSSMFDGLSIGEIQVRVTTDMKPLDFAWQELTAITCL</sequence>
<dbReference type="PROSITE" id="PS51507">
    <property type="entry name" value="IRF_2"/>
    <property type="match status" value="1"/>
</dbReference>
<dbReference type="InterPro" id="IPR036388">
    <property type="entry name" value="WH-like_DNA-bd_sf"/>
</dbReference>
<evidence type="ECO:0000256" key="5">
    <source>
        <dbReference type="ARBA" id="ARBA00022843"/>
    </source>
</evidence>
<evidence type="ECO:0000313" key="14">
    <source>
        <dbReference type="EMBL" id="CAI9569212.1"/>
    </source>
</evidence>
<evidence type="ECO:0000256" key="8">
    <source>
        <dbReference type="ARBA" id="ARBA00023159"/>
    </source>
</evidence>
<accession>A0ABN9DCI3</accession>
<dbReference type="PROSITE" id="PS00601">
    <property type="entry name" value="IRF_1"/>
    <property type="match status" value="1"/>
</dbReference>
<evidence type="ECO:0000256" key="9">
    <source>
        <dbReference type="ARBA" id="ARBA00023163"/>
    </source>
</evidence>
<keyword evidence="15" id="KW-1185">Reference proteome</keyword>
<proteinExistence type="inferred from homology"/>
<dbReference type="InterPro" id="IPR017431">
    <property type="entry name" value="IRF1/IRF2"/>
</dbReference>
<feature type="domain" description="IRF tryptophan pentad repeat" evidence="13">
    <location>
        <begin position="5"/>
        <end position="113"/>
    </location>
</feature>
<comment type="subcellular location">
    <subcellularLocation>
        <location evidence="2">Cytoplasm</location>
    </subcellularLocation>
    <subcellularLocation>
        <location evidence="1 11">Nucleus</location>
    </subcellularLocation>
</comment>
<dbReference type="Pfam" id="PF00605">
    <property type="entry name" value="IRF"/>
    <property type="match status" value="1"/>
</dbReference>
<dbReference type="InterPro" id="IPR019817">
    <property type="entry name" value="Interferon_reg_fac_CS"/>
</dbReference>
<evidence type="ECO:0000256" key="6">
    <source>
        <dbReference type="ARBA" id="ARBA00023015"/>
    </source>
</evidence>
<comment type="similarity">
    <text evidence="11">Belongs to the IRF family.</text>
</comment>
<keyword evidence="9 11" id="KW-0804">Transcription</keyword>
<keyword evidence="10 11" id="KW-0539">Nucleus</keyword>
<evidence type="ECO:0000256" key="7">
    <source>
        <dbReference type="ARBA" id="ARBA00023125"/>
    </source>
</evidence>
<keyword evidence="6 11" id="KW-0805">Transcription regulation</keyword>
<keyword evidence="3" id="KW-0963">Cytoplasm</keyword>
<evidence type="ECO:0000259" key="13">
    <source>
        <dbReference type="PROSITE" id="PS51507"/>
    </source>
</evidence>
<dbReference type="CDD" id="cd00103">
    <property type="entry name" value="IRF"/>
    <property type="match status" value="1"/>
</dbReference>
<evidence type="ECO:0000313" key="15">
    <source>
        <dbReference type="Proteomes" id="UP001162483"/>
    </source>
</evidence>
<evidence type="ECO:0000256" key="2">
    <source>
        <dbReference type="ARBA" id="ARBA00004496"/>
    </source>
</evidence>
<evidence type="ECO:0000256" key="3">
    <source>
        <dbReference type="ARBA" id="ARBA00022490"/>
    </source>
</evidence>
<dbReference type="PRINTS" id="PR00267">
    <property type="entry name" value="INTFRNREGFCT"/>
</dbReference>
<protein>
    <recommendedName>
        <fullName evidence="11">Interferon regulatory factor</fullName>
    </recommendedName>
</protein>